<evidence type="ECO:0000313" key="2">
    <source>
        <dbReference type="Proteomes" id="UP000814140"/>
    </source>
</evidence>
<keyword evidence="2" id="KW-1185">Reference proteome</keyword>
<dbReference type="EMBL" id="MU277198">
    <property type="protein sequence ID" value="KAI0064714.1"/>
    <property type="molecule type" value="Genomic_DNA"/>
</dbReference>
<evidence type="ECO:0000313" key="1">
    <source>
        <dbReference type="EMBL" id="KAI0064714.1"/>
    </source>
</evidence>
<accession>A0ACB8T7F2</accession>
<reference evidence="1" key="1">
    <citation type="submission" date="2021-03" db="EMBL/GenBank/DDBJ databases">
        <authorList>
            <consortium name="DOE Joint Genome Institute"/>
            <person name="Ahrendt S."/>
            <person name="Looney B.P."/>
            <person name="Miyauchi S."/>
            <person name="Morin E."/>
            <person name="Drula E."/>
            <person name="Courty P.E."/>
            <person name="Chicoki N."/>
            <person name="Fauchery L."/>
            <person name="Kohler A."/>
            <person name="Kuo A."/>
            <person name="Labutti K."/>
            <person name="Pangilinan J."/>
            <person name="Lipzen A."/>
            <person name="Riley R."/>
            <person name="Andreopoulos W."/>
            <person name="He G."/>
            <person name="Johnson J."/>
            <person name="Barry K.W."/>
            <person name="Grigoriev I.V."/>
            <person name="Nagy L."/>
            <person name="Hibbett D."/>
            <person name="Henrissat B."/>
            <person name="Matheny P.B."/>
            <person name="Labbe J."/>
            <person name="Martin F."/>
        </authorList>
    </citation>
    <scope>NUCLEOTIDE SEQUENCE</scope>
    <source>
        <strain evidence="1">HHB10654</strain>
    </source>
</reference>
<keyword evidence="1" id="KW-0808">Transferase</keyword>
<dbReference type="Proteomes" id="UP000814140">
    <property type="component" value="Unassembled WGS sequence"/>
</dbReference>
<protein>
    <submittedName>
        <fullName evidence="1">Glutamine synthetase/guanido kinase</fullName>
    </submittedName>
</protein>
<name>A0ACB8T7F2_9AGAM</name>
<organism evidence="1 2">
    <name type="scientific">Artomyces pyxidatus</name>
    <dbReference type="NCBI Taxonomy" id="48021"/>
    <lineage>
        <taxon>Eukaryota</taxon>
        <taxon>Fungi</taxon>
        <taxon>Dikarya</taxon>
        <taxon>Basidiomycota</taxon>
        <taxon>Agaricomycotina</taxon>
        <taxon>Agaricomycetes</taxon>
        <taxon>Russulales</taxon>
        <taxon>Auriscalpiaceae</taxon>
        <taxon>Artomyces</taxon>
    </lineage>
</organism>
<comment type="caution">
    <text evidence="1">The sequence shown here is derived from an EMBL/GenBank/DDBJ whole genome shotgun (WGS) entry which is preliminary data.</text>
</comment>
<proteinExistence type="predicted"/>
<keyword evidence="1" id="KW-0418">Kinase</keyword>
<reference evidence="1" key="2">
    <citation type="journal article" date="2022" name="New Phytol.">
        <title>Evolutionary transition to the ectomycorrhizal habit in the genomes of a hyperdiverse lineage of mushroom-forming fungi.</title>
        <authorList>
            <person name="Looney B."/>
            <person name="Miyauchi S."/>
            <person name="Morin E."/>
            <person name="Drula E."/>
            <person name="Courty P.E."/>
            <person name="Kohler A."/>
            <person name="Kuo A."/>
            <person name="LaButti K."/>
            <person name="Pangilinan J."/>
            <person name="Lipzen A."/>
            <person name="Riley R."/>
            <person name="Andreopoulos W."/>
            <person name="He G."/>
            <person name="Johnson J."/>
            <person name="Nolan M."/>
            <person name="Tritt A."/>
            <person name="Barry K.W."/>
            <person name="Grigoriev I.V."/>
            <person name="Nagy L.G."/>
            <person name="Hibbett D."/>
            <person name="Henrissat B."/>
            <person name="Matheny P.B."/>
            <person name="Labbe J."/>
            <person name="Martin F.M."/>
        </authorList>
    </citation>
    <scope>NUCLEOTIDE SEQUENCE</scope>
    <source>
        <strain evidence="1">HHB10654</strain>
    </source>
</reference>
<gene>
    <name evidence="1" type="ORF">BV25DRAFT_1852704</name>
</gene>
<sequence length="481" mass="51836">MAANAYGTIYTPSSISNLPTFGKGGIASLKEAGIRYVRIQWNDYTNTTRYRIVPISAFEKLLAASRPGIGLAKAALGLIGITLAPGFSGTGEHLYVPDMSSIRPCGYASNHASVMGWLEEKLPLPGKEGKDAYKVATCPRGILKGIVDDARLAGVEFLVGVETEFILLSSTDPIEAVNDYNWSASAAIPSGTDLAACLEEIADALQASGIELLMYHAEAAPGQYEIVTGPLPPLEAADALILTRETIYNIASKYDLTATLTPRLYADNCGSAAHTHISVHSTGYPPNSPPRPNPDTNKKTTMTPLERSFVQSLLTHLPALAAITLPTVASYDRVQDGVWSGGTYPSWGTENREAPIRVTGAPGAHHFEVRCMDGTASPYLALAAFLGAGMIGVYEGQELEIEEVEVGAAELSEEERIKRGIVGRMPRTLSEARSKLLEDKVMHKVLGEEFVEKYLSVNKTWETFLNKGDAKAKTQLMIQNY</sequence>